<name>A0A1G7CNF9_9BRAD</name>
<dbReference type="InterPro" id="IPR011842">
    <property type="entry name" value="PQQ_synth_PqqB"/>
</dbReference>
<dbReference type="InterPro" id="IPR036866">
    <property type="entry name" value="RibonucZ/Hydroxyglut_hydro"/>
</dbReference>
<evidence type="ECO:0000256" key="3">
    <source>
        <dbReference type="ARBA" id="ARBA00015084"/>
    </source>
</evidence>
<organism evidence="8 9">
    <name type="scientific">Bradyrhizobium brasilense</name>
    <dbReference type="NCBI Taxonomy" id="1419277"/>
    <lineage>
        <taxon>Bacteria</taxon>
        <taxon>Pseudomonadati</taxon>
        <taxon>Pseudomonadota</taxon>
        <taxon>Alphaproteobacteria</taxon>
        <taxon>Hyphomicrobiales</taxon>
        <taxon>Nitrobacteraceae</taxon>
        <taxon>Bradyrhizobium</taxon>
    </lineage>
</organism>
<keyword evidence="5 6" id="KW-0884">PQQ biosynthesis</keyword>
<evidence type="ECO:0000256" key="6">
    <source>
        <dbReference type="HAMAP-Rule" id="MF_00653"/>
    </source>
</evidence>
<dbReference type="AlphaFoldDB" id="A0A1G7CNF9"/>
<feature type="domain" description="Metallo-beta-lactamase" evidence="7">
    <location>
        <begin position="50"/>
        <end position="276"/>
    </location>
</feature>
<dbReference type="PANTHER" id="PTHR42663">
    <property type="entry name" value="HYDROLASE C777.06C-RELATED-RELATED"/>
    <property type="match status" value="1"/>
</dbReference>
<evidence type="ECO:0000256" key="1">
    <source>
        <dbReference type="ARBA" id="ARBA00004886"/>
    </source>
</evidence>
<dbReference type="NCBIfam" id="TIGR02108">
    <property type="entry name" value="PQQ_syn_pqqB"/>
    <property type="match status" value="1"/>
</dbReference>
<dbReference type="SUPFAM" id="SSF56281">
    <property type="entry name" value="Metallo-hydrolase/oxidoreductase"/>
    <property type="match status" value="1"/>
</dbReference>
<dbReference type="PANTHER" id="PTHR42663:SF7">
    <property type="entry name" value="COENZYME PQQ SYNTHESIS PROTEIN B"/>
    <property type="match status" value="1"/>
</dbReference>
<reference evidence="8 9" key="1">
    <citation type="submission" date="2016-10" db="EMBL/GenBank/DDBJ databases">
        <authorList>
            <person name="de Groot N.N."/>
        </authorList>
    </citation>
    <scope>NUCLEOTIDE SEQUENCE [LARGE SCALE GENOMIC DNA]</scope>
    <source>
        <strain evidence="8 9">R5</strain>
    </source>
</reference>
<evidence type="ECO:0000259" key="7">
    <source>
        <dbReference type="Pfam" id="PF12706"/>
    </source>
</evidence>
<evidence type="ECO:0000313" key="8">
    <source>
        <dbReference type="EMBL" id="SDE39995.1"/>
    </source>
</evidence>
<keyword evidence="4 6" id="KW-0813">Transport</keyword>
<dbReference type="RefSeq" id="WP_092085716.1">
    <property type="nucleotide sequence ID" value="NZ_FMZW01000025.1"/>
</dbReference>
<dbReference type="HAMAP" id="MF_00653">
    <property type="entry name" value="PQQ_syn_PqqB"/>
    <property type="match status" value="1"/>
</dbReference>
<comment type="similarity">
    <text evidence="2 6">Belongs to the PqqB family.</text>
</comment>
<proteinExistence type="inferred from homology"/>
<dbReference type="Pfam" id="PF12706">
    <property type="entry name" value="Lactamase_B_2"/>
    <property type="match status" value="1"/>
</dbReference>
<dbReference type="GO" id="GO:0018189">
    <property type="term" value="P:pyrroloquinoline quinone biosynthetic process"/>
    <property type="evidence" value="ECO:0007669"/>
    <property type="project" value="UniProtKB-UniRule"/>
</dbReference>
<gene>
    <name evidence="6" type="primary">pqqB</name>
    <name evidence="8" type="ORF">SAMN05216337_102559</name>
</gene>
<dbReference type="Proteomes" id="UP000199245">
    <property type="component" value="Unassembled WGS sequence"/>
</dbReference>
<evidence type="ECO:0000256" key="2">
    <source>
        <dbReference type="ARBA" id="ARBA00008481"/>
    </source>
</evidence>
<dbReference type="EMBL" id="FMZW01000025">
    <property type="protein sequence ID" value="SDE39995.1"/>
    <property type="molecule type" value="Genomic_DNA"/>
</dbReference>
<sequence>MLRVVVLGAAAGGGVPQWNCGCAVCRTARSNHPELQSTQASIAVSGDGVHWFLVNASPDLRQQLIVTPQLHPKHGALRHSPIAGVILTNGEIDAVAGLLSMREGSPFAIYAHERVLAILRANSIFNVLSDKNVDRRPIAVDQAFEPALPDGSPSGLEVLPFEVPGKGAWYLEGKAHPAGADGVGDTLGLRIADRRSGKYFYFLAACARVTDDLKSRLKGAPLVFFDGTVWRDDELIAAGLGNKTGQGMGHIAMSGDQGAIESLAGLDIGRKVFLHINNSNPALLGTSAERKAAEQAGWQIPSDGTEIVL</sequence>
<protein>
    <recommendedName>
        <fullName evidence="3 6">Coenzyme PQQ synthesis protein B</fullName>
    </recommendedName>
    <alternativeName>
        <fullName evidence="6">Pyrroloquinoline quinone biosynthesis protein B</fullName>
    </alternativeName>
</protein>
<evidence type="ECO:0000256" key="4">
    <source>
        <dbReference type="ARBA" id="ARBA00022448"/>
    </source>
</evidence>
<evidence type="ECO:0000256" key="5">
    <source>
        <dbReference type="ARBA" id="ARBA00022905"/>
    </source>
</evidence>
<dbReference type="UniPathway" id="UPA00539"/>
<evidence type="ECO:0000313" key="9">
    <source>
        <dbReference type="Proteomes" id="UP000199245"/>
    </source>
</evidence>
<dbReference type="Gene3D" id="3.60.15.10">
    <property type="entry name" value="Ribonuclease Z/Hydroxyacylglutathione hydrolase-like"/>
    <property type="match status" value="1"/>
</dbReference>
<comment type="pathway">
    <text evidence="1 6">Cofactor biosynthesis; pyrroloquinoline quinone biosynthesis.</text>
</comment>
<accession>A0A1G7CNF9</accession>
<dbReference type="InterPro" id="IPR001279">
    <property type="entry name" value="Metallo-B-lactamas"/>
</dbReference>
<comment type="function">
    <text evidence="6">May be involved in the transport of PQQ or its precursor to the periplasm.</text>
</comment>